<dbReference type="EMBL" id="JAOAOG010000333">
    <property type="protein sequence ID" value="KAJ6227640.1"/>
    <property type="molecule type" value="Genomic_DNA"/>
</dbReference>
<evidence type="ECO:0000256" key="1">
    <source>
        <dbReference type="SAM" id="MobiDB-lite"/>
    </source>
</evidence>
<proteinExistence type="predicted"/>
<dbReference type="Proteomes" id="UP001150062">
    <property type="component" value="Unassembled WGS sequence"/>
</dbReference>
<evidence type="ECO:0000313" key="3">
    <source>
        <dbReference type="EMBL" id="KAJ6227640.1"/>
    </source>
</evidence>
<evidence type="ECO:0000259" key="2">
    <source>
        <dbReference type="PROSITE" id="PS50112"/>
    </source>
</evidence>
<feature type="compositionally biased region" description="Polar residues" evidence="1">
    <location>
        <begin position="216"/>
        <end position="225"/>
    </location>
</feature>
<evidence type="ECO:0000313" key="4">
    <source>
        <dbReference type="Proteomes" id="UP001150062"/>
    </source>
</evidence>
<feature type="domain" description="PAS" evidence="2">
    <location>
        <begin position="16"/>
        <end position="92"/>
    </location>
</feature>
<organism evidence="3 4">
    <name type="scientific">Anaeramoeba flamelloides</name>
    <dbReference type="NCBI Taxonomy" id="1746091"/>
    <lineage>
        <taxon>Eukaryota</taxon>
        <taxon>Metamonada</taxon>
        <taxon>Anaeramoebidae</taxon>
        <taxon>Anaeramoeba</taxon>
    </lineage>
</organism>
<feature type="region of interest" description="Disordered" evidence="1">
    <location>
        <begin position="167"/>
        <end position="225"/>
    </location>
</feature>
<dbReference type="InterPro" id="IPR000014">
    <property type="entry name" value="PAS"/>
</dbReference>
<feature type="compositionally biased region" description="Acidic residues" evidence="1">
    <location>
        <begin position="195"/>
        <end position="205"/>
    </location>
</feature>
<feature type="compositionally biased region" description="Basic and acidic residues" evidence="1">
    <location>
        <begin position="168"/>
        <end position="185"/>
    </location>
</feature>
<dbReference type="Gene3D" id="3.30.450.20">
    <property type="entry name" value="PAS domain"/>
    <property type="match status" value="1"/>
</dbReference>
<keyword evidence="4" id="KW-1185">Reference proteome</keyword>
<comment type="caution">
    <text evidence="3">The sequence shown here is derived from an EMBL/GenBank/DDBJ whole genome shotgun (WGS) entry which is preliminary data.</text>
</comment>
<dbReference type="CDD" id="cd00130">
    <property type="entry name" value="PAS"/>
    <property type="match status" value="1"/>
</dbReference>
<reference evidence="3" key="1">
    <citation type="submission" date="2022-08" db="EMBL/GenBank/DDBJ databases">
        <title>Novel sulfate-reducing endosymbionts in the free-living metamonad Anaeramoeba.</title>
        <authorList>
            <person name="Jerlstrom-Hultqvist J."/>
            <person name="Cepicka I."/>
            <person name="Gallot-Lavallee L."/>
            <person name="Salas-Leiva D."/>
            <person name="Curtis B.A."/>
            <person name="Zahonova K."/>
            <person name="Pipaliya S."/>
            <person name="Dacks J."/>
            <person name="Roger A.J."/>
        </authorList>
    </citation>
    <scope>NUCLEOTIDE SEQUENCE</scope>
    <source>
        <strain evidence="3">Schooner1</strain>
    </source>
</reference>
<name>A0ABQ8X5L8_9EUKA</name>
<dbReference type="PROSITE" id="PS50112">
    <property type="entry name" value="PAS"/>
    <property type="match status" value="1"/>
</dbReference>
<protein>
    <recommendedName>
        <fullName evidence="2">PAS domain-containing protein</fullName>
    </recommendedName>
</protein>
<accession>A0ABQ8X5L8</accession>
<gene>
    <name evidence="3" type="ORF">M0813_09542</name>
</gene>
<sequence>MGNQSTSKEIQIPKSRINEYFEIFHKVSSPLILIDKKKMSIVDLNNAFSMLLGYDRKELFVSSTTNKFWPEHQTIYQNKKSTLILKQKLKENLKLQTKTDFVFECLHSKGHPIFTQFTITKVSIWKNSIYQIVITERPSPFEQKTKSVKIPDLDFPNETYLTLSNQTHQKEKNNNSKSEFEKGNNKLELTQTDSQSDEIREEEQGNDFSKYFLDIENTQINENQK</sequence>